<keyword evidence="6" id="KW-0378">Hydrolase</keyword>
<evidence type="ECO:0000256" key="6">
    <source>
        <dbReference type="ARBA" id="ARBA00022801"/>
    </source>
</evidence>
<dbReference type="EMBL" id="CP002687">
    <property type="protein sequence ID" value="AEE87063.1"/>
    <property type="molecule type" value="Genomic_DNA"/>
</dbReference>
<gene>
    <name evidence="11 13" type="primary">UBP27</name>
    <name evidence="11" type="synonym">ubiquitin-specific protease 27</name>
    <name evidence="10 11" type="ordered locus">At4g39370</name>
    <name evidence="11" type="ORF">F23K16.5</name>
    <name evidence="11" type="ORF">F23K16_5</name>
</gene>
<dbReference type="SUPFAM" id="SSF54001">
    <property type="entry name" value="Cysteine proteinases"/>
    <property type="match status" value="1"/>
</dbReference>
<dbReference type="RefSeq" id="NP_001190965.1">
    <property type="nucleotide sequence ID" value="NM_001204036.1"/>
</dbReference>
<reference evidence="12" key="2">
    <citation type="journal article" date="2017" name="Plant J.">
        <title>Araport11: a complete reannotation of the Arabidopsis thaliana reference genome.</title>
        <authorList>
            <person name="Cheng C.Y."/>
            <person name="Krishnakumar V."/>
            <person name="Chan A.P."/>
            <person name="Thibaud-Nissen F."/>
            <person name="Schobel S."/>
            <person name="Town C.D."/>
        </authorList>
    </citation>
    <scope>GENOME REANNOTATION</scope>
    <source>
        <strain evidence="12">cv. Columbia</strain>
    </source>
</reference>
<feature type="domain" description="USP" evidence="9">
    <location>
        <begin position="74"/>
        <end position="505"/>
    </location>
</feature>
<dbReference type="CDD" id="cd02662">
    <property type="entry name" value="Peptidase_C19F"/>
    <property type="match status" value="1"/>
</dbReference>
<keyword evidence="8" id="KW-0472">Membrane</keyword>
<name>F4JVD6_ARATH</name>
<dbReference type="InterPro" id="IPR018200">
    <property type="entry name" value="USP_CS"/>
</dbReference>
<dbReference type="OrthoDB" id="2248014at2759"/>
<evidence type="ECO:0000313" key="10">
    <source>
        <dbReference type="Araport" id="AT4G39370"/>
    </source>
</evidence>
<comment type="similarity">
    <text evidence="2">Belongs to the peptidase C19 family.</text>
</comment>
<dbReference type="MEROPS" id="C19.002"/>
<dbReference type="PANTHER" id="PTHR24006:SF888">
    <property type="entry name" value="UBIQUITIN CARBOXYL-TERMINAL HYDROLASE 30"/>
    <property type="match status" value="1"/>
</dbReference>
<evidence type="ECO:0000256" key="5">
    <source>
        <dbReference type="ARBA" id="ARBA00022786"/>
    </source>
</evidence>
<dbReference type="EC" id="3.4.19.12" evidence="3"/>
<dbReference type="GO" id="GO:0016579">
    <property type="term" value="P:protein deubiquitination"/>
    <property type="evidence" value="ECO:0007669"/>
    <property type="project" value="InterPro"/>
</dbReference>
<comment type="catalytic activity">
    <reaction evidence="1">
        <text>Thiol-dependent hydrolysis of ester, thioester, amide, peptide and isopeptide bonds formed by the C-terminal Gly of ubiquitin (a 76-residue protein attached to proteins as an intracellular targeting signal).</text>
        <dbReference type="EC" id="3.4.19.12"/>
    </reaction>
</comment>
<keyword evidence="7" id="KW-0788">Thiol protease</keyword>
<dbReference type="TAIR" id="AT4G39370">
    <property type="gene designation" value="UBP27"/>
</dbReference>
<dbReference type="ProteomicsDB" id="203792"/>
<evidence type="ECO:0000313" key="13">
    <source>
        <dbReference type="TAIR" id="AT4G39370"/>
    </source>
</evidence>
<keyword evidence="8" id="KW-0812">Transmembrane</keyword>
<dbReference type="PROSITE" id="PS00972">
    <property type="entry name" value="USP_1"/>
    <property type="match status" value="1"/>
</dbReference>
<keyword evidence="8" id="KW-1133">Transmembrane helix</keyword>
<dbReference type="InterPro" id="IPR028889">
    <property type="entry name" value="USP"/>
</dbReference>
<keyword evidence="12" id="KW-1185">Reference proteome</keyword>
<dbReference type="GO" id="GO:0006508">
    <property type="term" value="P:proteolysis"/>
    <property type="evidence" value="ECO:0007669"/>
    <property type="project" value="UniProtKB-KW"/>
</dbReference>
<accession>F4JVD6</accession>
<reference evidence="11 12" key="1">
    <citation type="journal article" date="1999" name="Nature">
        <title>Sequence and analysis of chromosome 4 of the plant Arabidopsis thaliana.</title>
        <authorList>
            <consortium name="EU"/>
            <consortium name="CSHL and WU Arabidopsis Sequencing Project"/>
            <person name="Mayer K."/>
            <person name="Schuller C."/>
            <person name="Wambutt R."/>
            <person name="Murphy G."/>
            <person name="Volckaert G."/>
            <person name="Pohl T."/>
            <person name="Dusterhoft A."/>
            <person name="Stiekema W."/>
            <person name="Entian K.D."/>
            <person name="Terryn N."/>
            <person name="Harris B."/>
            <person name="Ansorge W."/>
            <person name="Brandt P."/>
            <person name="Grivell L."/>
            <person name="Rieger M."/>
            <person name="Weichselgartner M."/>
            <person name="de Simone V."/>
            <person name="Obermaier B."/>
            <person name="Mache R."/>
            <person name="Muller M."/>
            <person name="Kreis M."/>
            <person name="Delseny M."/>
            <person name="Puigdomenech P."/>
            <person name="Watson M."/>
            <person name="Schmidtheini T."/>
            <person name="Reichert B."/>
            <person name="Portatelle D."/>
            <person name="Perez-Alonso M."/>
            <person name="Boutry M."/>
            <person name="Bancroft I."/>
            <person name="Vos P."/>
            <person name="Hoheisel J."/>
            <person name="Zimmermann W."/>
            <person name="Wedler H."/>
            <person name="Ridley P."/>
            <person name="Langham S.A."/>
            <person name="McCullagh B."/>
            <person name="Bilham L."/>
            <person name="Robben J."/>
            <person name="Van der Schueren J."/>
            <person name="Grymonprez B."/>
            <person name="Chuang Y.J."/>
            <person name="Vandenbussche F."/>
            <person name="Braeken M."/>
            <person name="Weltjens I."/>
            <person name="Voet M."/>
            <person name="Bastiaens I."/>
            <person name="Aert R."/>
            <person name="Defoor E."/>
            <person name="Weitzenegger T."/>
            <person name="Bothe G."/>
            <person name="Ramsperger U."/>
            <person name="Hilbert H."/>
            <person name="Braun M."/>
            <person name="Holzer E."/>
            <person name="Brandt A."/>
            <person name="Peters S."/>
            <person name="van Staveren M."/>
            <person name="Dirske W."/>
            <person name="Mooijman P."/>
            <person name="Klein Lankhorst R."/>
            <person name="Rose M."/>
            <person name="Hauf J."/>
            <person name="Kotter P."/>
            <person name="Berneiser S."/>
            <person name="Hempel S."/>
            <person name="Feldpausch M."/>
            <person name="Lamberth S."/>
            <person name="Van den Daele H."/>
            <person name="De Keyser A."/>
            <person name="Buysshaert C."/>
            <person name="Gielen J."/>
            <person name="Villarroel R."/>
            <person name="De Clercq R."/>
            <person name="Van Montagu M."/>
            <person name="Rogers J."/>
            <person name="Cronin A."/>
            <person name="Quail M."/>
            <person name="Bray-Allen S."/>
            <person name="Clark L."/>
            <person name="Doggett J."/>
            <person name="Hall S."/>
            <person name="Kay M."/>
            <person name="Lennard N."/>
            <person name="McLay K."/>
            <person name="Mayes R."/>
            <person name="Pettett A."/>
            <person name="Rajandream M.A."/>
            <person name="Lyne M."/>
            <person name="Benes V."/>
            <person name="Rechmann S."/>
            <person name="Borkova D."/>
            <person name="Blocker H."/>
            <person name="Scharfe M."/>
            <person name="Grimm M."/>
            <person name="Lohnert T.H."/>
            <person name="Dose S."/>
            <person name="de Haan M."/>
            <person name="Maarse A."/>
            <person name="Schafer M."/>
            <person name="Muller-Auer S."/>
            <person name="Gabel C."/>
            <person name="Fuchs M."/>
            <person name="Fartmann B."/>
            <person name="Granderath K."/>
            <person name="Dauner D."/>
            <person name="Herzl A."/>
            <person name="Neumann S."/>
            <person name="Argiriou A."/>
            <person name="Vitale D."/>
            <person name="Liguori R."/>
            <person name="Piravandi E."/>
            <person name="Massenet O."/>
            <person name="Quigley F."/>
            <person name="Clabauld G."/>
            <person name="Mundlein A."/>
            <person name="Felber R."/>
            <person name="Schnabl S."/>
            <person name="Hiller R."/>
            <person name="Schmidt W."/>
            <person name="Lecharny A."/>
            <person name="Aubourg S."/>
            <person name="Chefdor F."/>
            <person name="Cooke R."/>
            <person name="Berger C."/>
            <person name="Montfort A."/>
            <person name="Casacuberta E."/>
            <person name="Gibbons T."/>
            <person name="Weber N."/>
            <person name="Vandenbol M."/>
            <person name="Bargues M."/>
            <person name="Terol J."/>
            <person name="Torres A."/>
            <person name="Perez-Perez A."/>
            <person name="Purnelle B."/>
            <person name="Bent E."/>
            <person name="Johnson S."/>
            <person name="Tacon D."/>
            <person name="Jesse T."/>
            <person name="Heijnen L."/>
            <person name="Schwarz S."/>
            <person name="Scholler P."/>
            <person name="Heber S."/>
            <person name="Francs P."/>
            <person name="Bielke C."/>
            <person name="Frishman D."/>
            <person name="Haase D."/>
            <person name="Lemcke K."/>
            <person name="Mewes H.W."/>
            <person name="Stocker S."/>
            <person name="Zaccaria P."/>
            <person name="Bevan M."/>
            <person name="Wilson R.K."/>
            <person name="de la Bastide M."/>
            <person name="Habermann K."/>
            <person name="Parnell L."/>
            <person name="Dedhia N."/>
            <person name="Gnoj L."/>
            <person name="Schutz K."/>
            <person name="Huang E."/>
            <person name="Spiegel L."/>
            <person name="Sehkon M."/>
            <person name="Murray J."/>
            <person name="Sheet P."/>
            <person name="Cordes M."/>
            <person name="Abu-Threideh J."/>
            <person name="Stoneking T."/>
            <person name="Kalicki J."/>
            <person name="Graves T."/>
            <person name="Harmon G."/>
            <person name="Edwards J."/>
            <person name="Latreille P."/>
            <person name="Courtney L."/>
            <person name="Cloud J."/>
            <person name="Abbott A."/>
            <person name="Scott K."/>
            <person name="Johnson D."/>
            <person name="Minx P."/>
            <person name="Bentley D."/>
            <person name="Fulton B."/>
            <person name="Miller N."/>
            <person name="Greco T."/>
            <person name="Kemp K."/>
            <person name="Kramer J."/>
            <person name="Fulton L."/>
            <person name="Mardis E."/>
            <person name="Dante M."/>
            <person name="Pepin K."/>
            <person name="Hillier L."/>
            <person name="Nelson J."/>
            <person name="Spieth J."/>
            <person name="Ryan E."/>
            <person name="Andrews S."/>
            <person name="Geisel C."/>
            <person name="Layman D."/>
            <person name="Du H."/>
            <person name="Ali J."/>
            <person name="Berghoff A."/>
            <person name="Jones K."/>
            <person name="Drone K."/>
            <person name="Cotton M."/>
            <person name="Joshu C."/>
            <person name="Antonoiu B."/>
            <person name="Zidanic M."/>
            <person name="Strong C."/>
            <person name="Sun H."/>
            <person name="Lamar B."/>
            <person name="Yordan C."/>
            <person name="Ma P."/>
            <person name="Zhong J."/>
            <person name="Preston R."/>
            <person name="Vil D."/>
            <person name="Shekher M."/>
            <person name="Matero A."/>
            <person name="Shah R."/>
            <person name="Swaby I.K."/>
            <person name="O'Shaughnessy A."/>
            <person name="Rodriguez M."/>
            <person name="Hoffmann J."/>
            <person name="Till S."/>
            <person name="Granat S."/>
            <person name="Shohdy N."/>
            <person name="Hasegawa A."/>
            <person name="Hameed A."/>
            <person name="Lodhi M."/>
            <person name="Johnson A."/>
            <person name="Chen E."/>
            <person name="Marra M."/>
            <person name="Martienssen R."/>
            <person name="McCombie W.R."/>
        </authorList>
    </citation>
    <scope>NUCLEOTIDE SEQUENCE [LARGE SCALE GENOMIC DNA]</scope>
    <source>
        <strain evidence="12">cv. Columbia</strain>
    </source>
</reference>
<dbReference type="PANTHER" id="PTHR24006">
    <property type="entry name" value="UBIQUITIN CARBOXYL-TERMINAL HYDROLASE"/>
    <property type="match status" value="1"/>
</dbReference>
<feature type="transmembrane region" description="Helical" evidence="8">
    <location>
        <begin position="26"/>
        <end position="44"/>
    </location>
</feature>
<evidence type="ECO:0000256" key="4">
    <source>
        <dbReference type="ARBA" id="ARBA00022670"/>
    </source>
</evidence>
<dbReference type="GO" id="GO:0004843">
    <property type="term" value="F:cysteine-type deubiquitinase activity"/>
    <property type="evidence" value="ECO:0007669"/>
    <property type="project" value="UniProtKB-EC"/>
</dbReference>
<keyword evidence="4 11" id="KW-0645">Protease</keyword>
<evidence type="ECO:0000256" key="3">
    <source>
        <dbReference type="ARBA" id="ARBA00012759"/>
    </source>
</evidence>
<evidence type="ECO:0007829" key="15">
    <source>
        <dbReference type="ProteomicsDB" id="F4JVD6"/>
    </source>
</evidence>
<evidence type="ECO:0000313" key="12">
    <source>
        <dbReference type="Proteomes" id="UP000006548"/>
    </source>
</evidence>
<dbReference type="Pfam" id="PF00443">
    <property type="entry name" value="UCH"/>
    <property type="match status" value="1"/>
</dbReference>
<dbReference type="Araport" id="AT4G39370"/>
<dbReference type="AlphaFoldDB" id="F4JVD6"/>
<dbReference type="Proteomes" id="UP000006548">
    <property type="component" value="Chromosome 4"/>
</dbReference>
<organism evidence="11 12">
    <name type="scientific">Arabidopsis thaliana</name>
    <name type="common">Mouse-ear cress</name>
    <dbReference type="NCBI Taxonomy" id="3702"/>
    <lineage>
        <taxon>Eukaryota</taxon>
        <taxon>Viridiplantae</taxon>
        <taxon>Streptophyta</taxon>
        <taxon>Embryophyta</taxon>
        <taxon>Tracheophyta</taxon>
        <taxon>Spermatophyta</taxon>
        <taxon>Magnoliopsida</taxon>
        <taxon>eudicotyledons</taxon>
        <taxon>Gunneridae</taxon>
        <taxon>Pentapetalae</taxon>
        <taxon>rosids</taxon>
        <taxon>malvids</taxon>
        <taxon>Brassicales</taxon>
        <taxon>Brassicaceae</taxon>
        <taxon>Camelineae</taxon>
        <taxon>Arabidopsis</taxon>
    </lineage>
</organism>
<dbReference type="PROSITE" id="PS50235">
    <property type="entry name" value="USP_3"/>
    <property type="match status" value="1"/>
</dbReference>
<protein>
    <recommendedName>
        <fullName evidence="3">ubiquitinyl hydrolase 1</fullName>
        <ecNumber evidence="3">3.4.19.12</ecNumber>
    </recommendedName>
</protein>
<dbReference type="InterPro" id="IPR038765">
    <property type="entry name" value="Papain-like_cys_pep_sf"/>
</dbReference>
<evidence type="ECO:0000313" key="11">
    <source>
        <dbReference type="EMBL" id="AEE87063.1"/>
    </source>
</evidence>
<evidence type="ECO:0000259" key="9">
    <source>
        <dbReference type="PROSITE" id="PS50235"/>
    </source>
</evidence>
<dbReference type="InterPro" id="IPR050164">
    <property type="entry name" value="Peptidase_C19"/>
</dbReference>
<evidence type="ECO:0000256" key="7">
    <source>
        <dbReference type="ARBA" id="ARBA00022807"/>
    </source>
</evidence>
<proteinExistence type="evidence at protein level"/>
<dbReference type="InterPro" id="IPR001394">
    <property type="entry name" value="Peptidase_C19_UCH"/>
</dbReference>
<keyword evidence="14 15" id="KW-1267">Proteomics identification</keyword>
<dbReference type="ExpressionAtlas" id="F4JVD6">
    <property type="expression patterns" value="baseline and differential"/>
</dbReference>
<dbReference type="GeneID" id="830092"/>
<evidence type="ECO:0000256" key="8">
    <source>
        <dbReference type="SAM" id="Phobius"/>
    </source>
</evidence>
<dbReference type="Gene3D" id="3.90.70.10">
    <property type="entry name" value="Cysteine proteinases"/>
    <property type="match status" value="1"/>
</dbReference>
<evidence type="ECO:0007829" key="14">
    <source>
        <dbReference type="PeptideAtlas" id="F4JVD6"/>
    </source>
</evidence>
<evidence type="ECO:0000256" key="1">
    <source>
        <dbReference type="ARBA" id="ARBA00000707"/>
    </source>
</evidence>
<evidence type="ECO:0000256" key="2">
    <source>
        <dbReference type="ARBA" id="ARBA00009085"/>
    </source>
</evidence>
<keyword evidence="5" id="KW-0833">Ubl conjugation pathway</keyword>
<sequence>MVSRRGSETKAIVCVLTDRIRISNQWVSHLSFAGLLGVAGFVFAQQHGLFRNLNNLKLFSGREKDSGDDSFLVPGLQNLGNNCFLNVILQALASCKDFRSFLQWVLEDARGSLAGEQEEQLPLTFALSALLQELGTVGSRRSVSNPRKVMVTLTDYAKNFNLTSQQDAAEALLHLISSLQEEIVVCYRPSQSSNLSDILFSRNLRMLAPSEGLHGLMELKRWHKHLRGPFDGILGSTLMCRTCSSQISLEFQFFHTLPLSPLLHHGGYNIMSGCTLEHCLKKFLNTEKVENYFCYRCWHGAALKYLSVIGAAETEIEKLRSCGGEDQCDCKTSLHLQRMPWSNSYSHILKQLIIARFPKVFAYSLKLDVKLLCIQVQRASFNMFEEFKLSGHIAFPLVLNLSLFTPSSIGVNIEERIEMSSEYQKPEASKNHGMYRLVTVVEHFGRTGSGHYTVYRSVRVFSQEEEEEDCDEDLSWFSISDSEVCRVSESDVLGAEASLLFYERL</sequence>